<dbReference type="InterPro" id="IPR013809">
    <property type="entry name" value="ENTH"/>
</dbReference>
<dbReference type="AlphaFoldDB" id="A0A0D3J5X2"/>
<protein>
    <recommendedName>
        <fullName evidence="2">ENTH domain-containing protein</fullName>
    </recommendedName>
</protein>
<dbReference type="Gene3D" id="1.25.40.90">
    <property type="match status" value="1"/>
</dbReference>
<evidence type="ECO:0000313" key="4">
    <source>
        <dbReference type="Proteomes" id="UP000013827"/>
    </source>
</evidence>
<dbReference type="PROSITE" id="PS50942">
    <property type="entry name" value="ENTH"/>
    <property type="match status" value="1"/>
</dbReference>
<keyword evidence="4" id="KW-1185">Reference proteome</keyword>
<dbReference type="RefSeq" id="XP_005771336.1">
    <property type="nucleotide sequence ID" value="XM_005771279.1"/>
</dbReference>
<dbReference type="HOGENOM" id="CLU_832698_0_0_1"/>
<dbReference type="GO" id="GO:0005543">
    <property type="term" value="F:phospholipid binding"/>
    <property type="evidence" value="ECO:0007669"/>
    <property type="project" value="TreeGrafter"/>
</dbReference>
<feature type="compositionally biased region" description="Polar residues" evidence="1">
    <location>
        <begin position="317"/>
        <end position="334"/>
    </location>
</feature>
<feature type="compositionally biased region" description="Gly residues" evidence="1">
    <location>
        <begin position="295"/>
        <end position="313"/>
    </location>
</feature>
<evidence type="ECO:0000259" key="2">
    <source>
        <dbReference type="PROSITE" id="PS50942"/>
    </source>
</evidence>
<dbReference type="Pfam" id="PF01417">
    <property type="entry name" value="ENTH"/>
    <property type="match status" value="1"/>
</dbReference>
<dbReference type="PANTHER" id="PTHR12276">
    <property type="entry name" value="EPSIN/ENT-RELATED"/>
    <property type="match status" value="1"/>
</dbReference>
<evidence type="ECO:0000256" key="1">
    <source>
        <dbReference type="SAM" id="MobiDB-lite"/>
    </source>
</evidence>
<dbReference type="Proteomes" id="UP000013827">
    <property type="component" value="Unassembled WGS sequence"/>
</dbReference>
<feature type="region of interest" description="Disordered" evidence="1">
    <location>
        <begin position="198"/>
        <end position="264"/>
    </location>
</feature>
<evidence type="ECO:0000313" key="3">
    <source>
        <dbReference type="EnsemblProtists" id="EOD18907"/>
    </source>
</evidence>
<dbReference type="InterPro" id="IPR008942">
    <property type="entry name" value="ENTH_VHS"/>
</dbReference>
<dbReference type="KEGG" id="ehx:EMIHUDRAFT_209558"/>
<feature type="compositionally biased region" description="Basic and acidic residues" evidence="1">
    <location>
        <begin position="221"/>
        <end position="234"/>
    </location>
</feature>
<dbReference type="GO" id="GO:0030276">
    <property type="term" value="F:clathrin binding"/>
    <property type="evidence" value="ECO:0007669"/>
    <property type="project" value="TreeGrafter"/>
</dbReference>
<dbReference type="STRING" id="2903.R1C9E1"/>
<sequence>MLDYILRHGSERVIEDAKDHLREIKKLQKFEYVDPDGKDQGVNEALNAERDKARATRNKYGGGFSDEDFKYAADRDRRSSGSDPVMGLTSLVGGLVSSATEYASAASKQLQSMQTLFPSNELDRKLTDCLSNDQQMPSSSLLYELGRATHREDDYRIILSAIWQNVLQSFSSTDFNEAGKVQAKANDIIELLDNSSNLQKKRRESADSVAGKFVGISSSDKPAKRDEAPKREEWAPDDGFGAAFDALKSNDPAPAPSNVNLFDPGAPMGGMGGMGGMRPMGGMAPMGGMGGGMGQPMGGMGSVPMGGGMGGGEPPSLQRSTVWSLPSTSLEPLP</sequence>
<dbReference type="SUPFAM" id="SSF48464">
    <property type="entry name" value="ENTH/VHS domain"/>
    <property type="match status" value="2"/>
</dbReference>
<dbReference type="GO" id="GO:0030125">
    <property type="term" value="C:clathrin vesicle coat"/>
    <property type="evidence" value="ECO:0007669"/>
    <property type="project" value="TreeGrafter"/>
</dbReference>
<name>A0A0D3J5X2_EMIH1</name>
<dbReference type="PaxDb" id="2903-EOD18907"/>
<dbReference type="GeneID" id="17264454"/>
<reference evidence="3" key="2">
    <citation type="submission" date="2024-10" db="UniProtKB">
        <authorList>
            <consortium name="EnsemblProtists"/>
        </authorList>
    </citation>
    <scope>IDENTIFICATION</scope>
</reference>
<accession>A0A0D3J5X2</accession>
<feature type="domain" description="ENTH" evidence="2">
    <location>
        <begin position="1"/>
        <end position="65"/>
    </location>
</feature>
<dbReference type="EnsemblProtists" id="EOD18907">
    <property type="protein sequence ID" value="EOD18907"/>
    <property type="gene ID" value="EMIHUDRAFT_209558"/>
</dbReference>
<dbReference type="GO" id="GO:0005768">
    <property type="term" value="C:endosome"/>
    <property type="evidence" value="ECO:0007669"/>
    <property type="project" value="TreeGrafter"/>
</dbReference>
<reference evidence="4" key="1">
    <citation type="journal article" date="2013" name="Nature">
        <title>Pan genome of the phytoplankton Emiliania underpins its global distribution.</title>
        <authorList>
            <person name="Read B.A."/>
            <person name="Kegel J."/>
            <person name="Klute M.J."/>
            <person name="Kuo A."/>
            <person name="Lefebvre S.C."/>
            <person name="Maumus F."/>
            <person name="Mayer C."/>
            <person name="Miller J."/>
            <person name="Monier A."/>
            <person name="Salamov A."/>
            <person name="Young J."/>
            <person name="Aguilar M."/>
            <person name="Claverie J.M."/>
            <person name="Frickenhaus S."/>
            <person name="Gonzalez K."/>
            <person name="Herman E.K."/>
            <person name="Lin Y.C."/>
            <person name="Napier J."/>
            <person name="Ogata H."/>
            <person name="Sarno A.F."/>
            <person name="Shmutz J."/>
            <person name="Schroeder D."/>
            <person name="de Vargas C."/>
            <person name="Verret F."/>
            <person name="von Dassow P."/>
            <person name="Valentin K."/>
            <person name="Van de Peer Y."/>
            <person name="Wheeler G."/>
            <person name="Dacks J.B."/>
            <person name="Delwiche C.F."/>
            <person name="Dyhrman S.T."/>
            <person name="Glockner G."/>
            <person name="John U."/>
            <person name="Richards T."/>
            <person name="Worden A.Z."/>
            <person name="Zhang X."/>
            <person name="Grigoriev I.V."/>
            <person name="Allen A.E."/>
            <person name="Bidle K."/>
            <person name="Borodovsky M."/>
            <person name="Bowler C."/>
            <person name="Brownlee C."/>
            <person name="Cock J.M."/>
            <person name="Elias M."/>
            <person name="Gladyshev V.N."/>
            <person name="Groth M."/>
            <person name="Guda C."/>
            <person name="Hadaegh A."/>
            <person name="Iglesias-Rodriguez M.D."/>
            <person name="Jenkins J."/>
            <person name="Jones B.M."/>
            <person name="Lawson T."/>
            <person name="Leese F."/>
            <person name="Lindquist E."/>
            <person name="Lobanov A."/>
            <person name="Lomsadze A."/>
            <person name="Malik S.B."/>
            <person name="Marsh M.E."/>
            <person name="Mackinder L."/>
            <person name="Mock T."/>
            <person name="Mueller-Roeber B."/>
            <person name="Pagarete A."/>
            <person name="Parker M."/>
            <person name="Probert I."/>
            <person name="Quesneville H."/>
            <person name="Raines C."/>
            <person name="Rensing S.A."/>
            <person name="Riano-Pachon D.M."/>
            <person name="Richier S."/>
            <person name="Rokitta S."/>
            <person name="Shiraiwa Y."/>
            <person name="Soanes D.M."/>
            <person name="van der Giezen M."/>
            <person name="Wahlund T.M."/>
            <person name="Williams B."/>
            <person name="Wilson W."/>
            <person name="Wolfe G."/>
            <person name="Wurch L.L."/>
        </authorList>
    </citation>
    <scope>NUCLEOTIDE SEQUENCE</scope>
</reference>
<dbReference type="eggNOG" id="KOG2056">
    <property type="taxonomic scope" value="Eukaryota"/>
</dbReference>
<feature type="compositionally biased region" description="Low complexity" evidence="1">
    <location>
        <begin position="237"/>
        <end position="246"/>
    </location>
</feature>
<proteinExistence type="predicted"/>
<dbReference type="PANTHER" id="PTHR12276:SF45">
    <property type="entry name" value="CLATHRIN INTERACTOR 1"/>
    <property type="match status" value="1"/>
</dbReference>
<dbReference type="GO" id="GO:0005886">
    <property type="term" value="C:plasma membrane"/>
    <property type="evidence" value="ECO:0007669"/>
    <property type="project" value="TreeGrafter"/>
</dbReference>
<organism evidence="3 4">
    <name type="scientific">Emiliania huxleyi (strain CCMP1516)</name>
    <dbReference type="NCBI Taxonomy" id="280463"/>
    <lineage>
        <taxon>Eukaryota</taxon>
        <taxon>Haptista</taxon>
        <taxon>Haptophyta</taxon>
        <taxon>Prymnesiophyceae</taxon>
        <taxon>Isochrysidales</taxon>
        <taxon>Noelaerhabdaceae</taxon>
        <taxon>Emiliania</taxon>
    </lineage>
</organism>
<feature type="region of interest" description="Disordered" evidence="1">
    <location>
        <begin position="295"/>
        <end position="334"/>
    </location>
</feature>
<dbReference type="GO" id="GO:0006897">
    <property type="term" value="P:endocytosis"/>
    <property type="evidence" value="ECO:0007669"/>
    <property type="project" value="TreeGrafter"/>
</dbReference>